<dbReference type="InterPro" id="IPR020556">
    <property type="entry name" value="Amidase_CS"/>
</dbReference>
<proteinExistence type="predicted"/>
<dbReference type="Pfam" id="PF01425">
    <property type="entry name" value="Amidase"/>
    <property type="match status" value="1"/>
</dbReference>
<dbReference type="PROSITE" id="PS00571">
    <property type="entry name" value="AMIDASES"/>
    <property type="match status" value="1"/>
</dbReference>
<dbReference type="SUPFAM" id="SSF75304">
    <property type="entry name" value="Amidase signature (AS) enzymes"/>
    <property type="match status" value="1"/>
</dbReference>
<dbReference type="AlphaFoldDB" id="A0A1E3SNS7"/>
<evidence type="ECO:0000313" key="2">
    <source>
        <dbReference type="EMBL" id="ODR03739.1"/>
    </source>
</evidence>
<name>A0A1E3SNS7_9MYCO</name>
<dbReference type="PANTHER" id="PTHR11895:SF176">
    <property type="entry name" value="AMIDASE AMID-RELATED"/>
    <property type="match status" value="1"/>
</dbReference>
<evidence type="ECO:0000259" key="1">
    <source>
        <dbReference type="Pfam" id="PF01425"/>
    </source>
</evidence>
<accession>A0A1E3SNS7</accession>
<organism evidence="2 3">
    <name type="scientific">Mycobacterium sherrisii</name>
    <dbReference type="NCBI Taxonomy" id="243061"/>
    <lineage>
        <taxon>Bacteria</taxon>
        <taxon>Bacillati</taxon>
        <taxon>Actinomycetota</taxon>
        <taxon>Actinomycetes</taxon>
        <taxon>Mycobacteriales</taxon>
        <taxon>Mycobacteriaceae</taxon>
        <taxon>Mycobacterium</taxon>
        <taxon>Mycobacterium simiae complex</taxon>
    </lineage>
</organism>
<evidence type="ECO:0000313" key="3">
    <source>
        <dbReference type="Proteomes" id="UP000094224"/>
    </source>
</evidence>
<comment type="caution">
    <text evidence="2">The sequence shown here is derived from an EMBL/GenBank/DDBJ whole genome shotgun (WGS) entry which is preliminary data.</text>
</comment>
<keyword evidence="3" id="KW-1185">Reference proteome</keyword>
<dbReference type="InterPro" id="IPR036928">
    <property type="entry name" value="AS_sf"/>
</dbReference>
<feature type="domain" description="Amidase" evidence="1">
    <location>
        <begin position="24"/>
        <end position="444"/>
    </location>
</feature>
<dbReference type="Gene3D" id="3.90.1300.10">
    <property type="entry name" value="Amidase signature (AS) domain"/>
    <property type="match status" value="1"/>
</dbReference>
<dbReference type="InterPro" id="IPR023631">
    <property type="entry name" value="Amidase_dom"/>
</dbReference>
<gene>
    <name evidence="2" type="ORF">BHQ21_20290</name>
</gene>
<dbReference type="InterPro" id="IPR000120">
    <property type="entry name" value="Amidase"/>
</dbReference>
<dbReference type="PANTHER" id="PTHR11895">
    <property type="entry name" value="TRANSAMIDASE"/>
    <property type="match status" value="1"/>
</dbReference>
<reference evidence="3" key="1">
    <citation type="submission" date="2016-09" db="EMBL/GenBank/DDBJ databases">
        <authorList>
            <person name="Greninger A.L."/>
            <person name="Jerome K.R."/>
            <person name="Mcnair B."/>
            <person name="Wallis C."/>
            <person name="Fang F."/>
        </authorList>
    </citation>
    <scope>NUCLEOTIDE SEQUENCE [LARGE SCALE GENOMIC DNA]</scope>
    <source>
        <strain evidence="3">BC1_M4</strain>
    </source>
</reference>
<protein>
    <submittedName>
        <fullName evidence="2">Amidase</fullName>
    </submittedName>
</protein>
<sequence length="471" mass="49622">MQPFELTLAAAARQIRAGVLSPVELTESVLARIDAVDPQITAFSNVTAELAIETAALAEREIAAGRYRGPLHGIPIGVKEIYDMAGVPSTSSSRVRADYLPDEDSVVVAKLRQAGAVVVGRTQSHEFAYGVVTPQTRNPWRTDRIAGGSSGGSAAAVAVGACFLGLGSDTAGSIRIPAALCGTVGLKPSYGRVSRTGVTPFAWSLDHAGPLTRSVEDAALAMNVMAGYDPGDPGSVDIPVPDFAADLGREVAGTTAGVPVNLFTEHVDPQIKIAVDAACTRLADLGVRLREVRLPMADEVMATEFGILQPEAASFHEQTLREHGDLYTEDVRAALQAGMSVLATDYLAAQRKRDLFRQQWNALFDEIDILVAPTVPVAAMEAARPEVTWPDGLTEGPVQAYIRFSAPANLAGLPALSVPCGFTDAGLPIGLQIIGRAFDEATVLRVGHAYQSAADWPSWPPVVAAERSVLA</sequence>
<dbReference type="Proteomes" id="UP000094224">
    <property type="component" value="Unassembled WGS sequence"/>
</dbReference>
<dbReference type="EMBL" id="MIHC01000041">
    <property type="protein sequence ID" value="ODR03739.1"/>
    <property type="molecule type" value="Genomic_DNA"/>
</dbReference>
<dbReference type="GO" id="GO:0003824">
    <property type="term" value="F:catalytic activity"/>
    <property type="evidence" value="ECO:0007669"/>
    <property type="project" value="InterPro"/>
</dbReference>
<dbReference type="RefSeq" id="WP_069402088.1">
    <property type="nucleotide sequence ID" value="NZ_JAYWKZ010000003.1"/>
</dbReference>